<dbReference type="InterPro" id="IPR023382">
    <property type="entry name" value="MnmA-like_central_sf"/>
</dbReference>
<evidence type="ECO:0000256" key="4">
    <source>
        <dbReference type="ARBA" id="ARBA00013805"/>
    </source>
</evidence>
<feature type="site" description="Interaction with tRNA" evidence="15">
    <location>
        <position position="134"/>
    </location>
</feature>
<dbReference type="GO" id="GO:0002143">
    <property type="term" value="P:tRNA wobble position uridine thiolation"/>
    <property type="evidence" value="ECO:0007669"/>
    <property type="project" value="TreeGrafter"/>
</dbReference>
<evidence type="ECO:0000256" key="9">
    <source>
        <dbReference type="ARBA" id="ARBA00022741"/>
    </source>
</evidence>
<evidence type="ECO:0000256" key="11">
    <source>
        <dbReference type="ARBA" id="ARBA00022884"/>
    </source>
</evidence>
<dbReference type="InterPro" id="IPR004506">
    <property type="entry name" value="MnmA-like"/>
</dbReference>
<comment type="function">
    <text evidence="14 15">Catalyzes the 2-thiolation of uridine at the wobble position (U34) of tRNA, leading to the formation of s(2)U34.</text>
</comment>
<accession>A0A3G9J5C0</accession>
<gene>
    <name evidence="15 18" type="primary">mnmA</name>
    <name evidence="18" type="ORF">SG0102_09200</name>
</gene>
<dbReference type="EC" id="2.8.1.13" evidence="3 15"/>
<sequence length="376" mass="42661">MSQRVVLGLSGGVDSAVAAYMLKKQGYDVICVFMRNWDSQLNNDILGNPTNNDPVCSQEMDYNDAKAVADALGLELKRVDFIKEYWDHVFTYFLDEYGKGRTPNPDILCNKEIKFKAFLQYAEELDADYIATGHYARVEHRDGDDVMLRGVDGNKDQTYFLCQLNQHQLKKSLFPIGELTKPEVRQIAHDLHLPVADKKDSTGICFIGERDFREFLKNYIPAKPGKIVDYATKKVIGEHQGIMYYTIGQRRGLEIGGKGGPWFVIGKEYDQNILYVASGDSNQWLLSDEALITGVNWISSTKPEGDFDCTAKFRYRQKDNDVSIRFINEDTIYVTFKKPIKAVTPGQAAVFYDGEVCLGGGTIDKVYHNNKELEYL</sequence>
<dbReference type="Proteomes" id="UP000268059">
    <property type="component" value="Chromosome"/>
</dbReference>
<keyword evidence="9 15" id="KW-0547">Nucleotide-binding</keyword>
<evidence type="ECO:0000259" key="17">
    <source>
        <dbReference type="Pfam" id="PF20259"/>
    </source>
</evidence>
<proteinExistence type="inferred from homology"/>
<dbReference type="InterPro" id="IPR046885">
    <property type="entry name" value="MnmA-like_C"/>
</dbReference>
<dbReference type="FunFam" id="2.30.30.280:FF:000001">
    <property type="entry name" value="tRNA-specific 2-thiouridylase MnmA"/>
    <property type="match status" value="1"/>
</dbReference>
<dbReference type="SUPFAM" id="SSF52402">
    <property type="entry name" value="Adenine nucleotide alpha hydrolases-like"/>
    <property type="match status" value="1"/>
</dbReference>
<dbReference type="HAMAP" id="MF_00144">
    <property type="entry name" value="tRNA_thiouridyl_MnmA"/>
    <property type="match status" value="1"/>
</dbReference>
<dbReference type="Gene3D" id="3.40.50.620">
    <property type="entry name" value="HUPs"/>
    <property type="match status" value="1"/>
</dbReference>
<evidence type="ECO:0000256" key="3">
    <source>
        <dbReference type="ARBA" id="ARBA00011949"/>
    </source>
</evidence>
<dbReference type="Gene3D" id="2.30.30.280">
    <property type="entry name" value="Adenine nucleotide alpha hydrolases-like domains"/>
    <property type="match status" value="1"/>
</dbReference>
<evidence type="ECO:0000256" key="14">
    <source>
        <dbReference type="ARBA" id="ARBA00056575"/>
    </source>
</evidence>
<organism evidence="18 19">
    <name type="scientific">Intestinibaculum porci</name>
    <dbReference type="NCBI Taxonomy" id="2487118"/>
    <lineage>
        <taxon>Bacteria</taxon>
        <taxon>Bacillati</taxon>
        <taxon>Bacillota</taxon>
        <taxon>Erysipelotrichia</taxon>
        <taxon>Erysipelotrichales</taxon>
        <taxon>Erysipelotrichaceae</taxon>
        <taxon>Intestinibaculum</taxon>
    </lineage>
</organism>
<feature type="site" description="Interaction with tRNA" evidence="15">
    <location>
        <position position="347"/>
    </location>
</feature>
<dbReference type="GO" id="GO:0000049">
    <property type="term" value="F:tRNA binding"/>
    <property type="evidence" value="ECO:0007669"/>
    <property type="project" value="UniProtKB-KW"/>
</dbReference>
<dbReference type="FunFam" id="3.40.50.620:FF:000004">
    <property type="entry name" value="tRNA-specific 2-thiouridylase MnmA"/>
    <property type="match status" value="1"/>
</dbReference>
<keyword evidence="5 15" id="KW-0963">Cytoplasm</keyword>
<dbReference type="GO" id="GO:0005524">
    <property type="term" value="F:ATP binding"/>
    <property type="evidence" value="ECO:0007669"/>
    <property type="project" value="UniProtKB-KW"/>
</dbReference>
<evidence type="ECO:0000256" key="6">
    <source>
        <dbReference type="ARBA" id="ARBA00022555"/>
    </source>
</evidence>
<evidence type="ECO:0000256" key="7">
    <source>
        <dbReference type="ARBA" id="ARBA00022679"/>
    </source>
</evidence>
<evidence type="ECO:0000256" key="2">
    <source>
        <dbReference type="ARBA" id="ARBA00006191"/>
    </source>
</evidence>
<keyword evidence="6 15" id="KW-0820">tRNA-binding</keyword>
<evidence type="ECO:0000313" key="18">
    <source>
        <dbReference type="EMBL" id="BBH25986.1"/>
    </source>
</evidence>
<keyword evidence="11 15" id="KW-0694">RNA-binding</keyword>
<dbReference type="InterPro" id="IPR014729">
    <property type="entry name" value="Rossmann-like_a/b/a_fold"/>
</dbReference>
<dbReference type="EMBL" id="AP019309">
    <property type="protein sequence ID" value="BBH25986.1"/>
    <property type="molecule type" value="Genomic_DNA"/>
</dbReference>
<feature type="active site" description="Cysteine persulfide intermediate" evidence="15">
    <location>
        <position position="205"/>
    </location>
</feature>
<keyword evidence="12" id="KW-1015">Disulfide bond</keyword>
<dbReference type="KEGG" id="ebm:SG0102_09200"/>
<reference evidence="18 19" key="1">
    <citation type="submission" date="2018-11" db="EMBL/GenBank/DDBJ databases">
        <title>Novel Erysipelotrichaceae bacterium isolated from small intestine of a swine.</title>
        <authorList>
            <person name="Kim J.S."/>
            <person name="Choe H."/>
            <person name="Lee Y.R."/>
            <person name="Kim K.M."/>
            <person name="Park D.S."/>
        </authorList>
    </citation>
    <scope>NUCLEOTIDE SEQUENCE [LARGE SCALE GENOMIC DNA]</scope>
    <source>
        <strain evidence="18 19">SG0102</strain>
    </source>
</reference>
<dbReference type="GO" id="GO:0005737">
    <property type="term" value="C:cytoplasm"/>
    <property type="evidence" value="ECO:0007669"/>
    <property type="project" value="UniProtKB-SubCell"/>
</dbReference>
<dbReference type="NCBIfam" id="NF001138">
    <property type="entry name" value="PRK00143.1"/>
    <property type="match status" value="1"/>
</dbReference>
<dbReference type="Pfam" id="PF03054">
    <property type="entry name" value="tRNA_Me_trans"/>
    <property type="match status" value="1"/>
</dbReference>
<dbReference type="Pfam" id="PF20259">
    <property type="entry name" value="tRNA_Me_trans_M"/>
    <property type="match status" value="1"/>
</dbReference>
<dbReference type="OrthoDB" id="9800696at2"/>
<comment type="catalytic activity">
    <reaction evidence="13 15">
        <text>S-sulfanyl-L-cysteinyl-[protein] + uridine(34) in tRNA + AH2 + ATP = 2-thiouridine(34) in tRNA + L-cysteinyl-[protein] + A + AMP + diphosphate + H(+)</text>
        <dbReference type="Rhea" id="RHEA:47032"/>
        <dbReference type="Rhea" id="RHEA-COMP:10131"/>
        <dbReference type="Rhea" id="RHEA-COMP:11726"/>
        <dbReference type="Rhea" id="RHEA-COMP:11727"/>
        <dbReference type="Rhea" id="RHEA-COMP:11728"/>
        <dbReference type="ChEBI" id="CHEBI:13193"/>
        <dbReference type="ChEBI" id="CHEBI:15378"/>
        <dbReference type="ChEBI" id="CHEBI:17499"/>
        <dbReference type="ChEBI" id="CHEBI:29950"/>
        <dbReference type="ChEBI" id="CHEBI:30616"/>
        <dbReference type="ChEBI" id="CHEBI:33019"/>
        <dbReference type="ChEBI" id="CHEBI:61963"/>
        <dbReference type="ChEBI" id="CHEBI:65315"/>
        <dbReference type="ChEBI" id="CHEBI:87170"/>
        <dbReference type="ChEBI" id="CHEBI:456215"/>
        <dbReference type="EC" id="2.8.1.13"/>
    </reaction>
</comment>
<dbReference type="InterPro" id="IPR046884">
    <property type="entry name" value="MnmA-like_central"/>
</dbReference>
<feature type="domain" description="tRNA-specific 2-thiouridylase MnmA-like C-terminal" evidence="16">
    <location>
        <begin position="288"/>
        <end position="363"/>
    </location>
</feature>
<dbReference type="FunFam" id="2.40.30.10:FF:000023">
    <property type="entry name" value="tRNA-specific 2-thiouridylase MnmA"/>
    <property type="match status" value="1"/>
</dbReference>
<keyword evidence="7 15" id="KW-0808">Transferase</keyword>
<dbReference type="RefSeq" id="WP_125118898.1">
    <property type="nucleotide sequence ID" value="NZ_AP019309.1"/>
</dbReference>
<evidence type="ECO:0000256" key="10">
    <source>
        <dbReference type="ARBA" id="ARBA00022840"/>
    </source>
</evidence>
<dbReference type="Gene3D" id="2.40.30.10">
    <property type="entry name" value="Translation factors"/>
    <property type="match status" value="1"/>
</dbReference>
<keyword evidence="19" id="KW-1185">Reference proteome</keyword>
<comment type="similarity">
    <text evidence="2 15">Belongs to the MnmA/TRMU family.</text>
</comment>
<evidence type="ECO:0000256" key="15">
    <source>
        <dbReference type="HAMAP-Rule" id="MF_00144"/>
    </source>
</evidence>
<evidence type="ECO:0000259" key="16">
    <source>
        <dbReference type="Pfam" id="PF20258"/>
    </source>
</evidence>
<evidence type="ECO:0000256" key="5">
    <source>
        <dbReference type="ARBA" id="ARBA00022490"/>
    </source>
</evidence>
<feature type="region of interest" description="Interaction with target base in tRNA" evidence="15">
    <location>
        <begin position="104"/>
        <end position="106"/>
    </location>
</feature>
<dbReference type="PANTHER" id="PTHR11933">
    <property type="entry name" value="TRNA 5-METHYLAMINOMETHYL-2-THIOURIDYLATE -METHYLTRANSFERASE"/>
    <property type="match status" value="1"/>
</dbReference>
<evidence type="ECO:0000313" key="19">
    <source>
        <dbReference type="Proteomes" id="UP000268059"/>
    </source>
</evidence>
<dbReference type="GO" id="GO:0103016">
    <property type="term" value="F:tRNA-uridine 2-sulfurtransferase activity"/>
    <property type="evidence" value="ECO:0007669"/>
    <property type="project" value="UniProtKB-EC"/>
</dbReference>
<feature type="domain" description="tRNA-specific 2-thiouridylase MnmA-like central" evidence="17">
    <location>
        <begin position="214"/>
        <end position="277"/>
    </location>
</feature>
<feature type="binding site" evidence="15">
    <location>
        <position position="34"/>
    </location>
    <ligand>
        <name>ATP</name>
        <dbReference type="ChEBI" id="CHEBI:30616"/>
    </ligand>
</feature>
<comment type="caution">
    <text evidence="15">Lacks conserved residue(s) required for the propagation of feature annotation.</text>
</comment>
<evidence type="ECO:0000256" key="1">
    <source>
        <dbReference type="ARBA" id="ARBA00004496"/>
    </source>
</evidence>
<comment type="subcellular location">
    <subcellularLocation>
        <location evidence="1 15">Cytoplasm</location>
    </subcellularLocation>
</comment>
<feature type="region of interest" description="Interaction with tRNA" evidence="15">
    <location>
        <begin position="314"/>
        <end position="315"/>
    </location>
</feature>
<dbReference type="InParanoid" id="A0A3G9J5C0"/>
<protein>
    <recommendedName>
        <fullName evidence="4 15">tRNA-specific 2-thiouridylase MnmA</fullName>
        <ecNumber evidence="3 15">2.8.1.13</ecNumber>
    </recommendedName>
</protein>
<dbReference type="FunCoup" id="A0A3G9J5C0">
    <property type="interactions" value="406"/>
</dbReference>
<keyword evidence="8 15" id="KW-0819">tRNA processing</keyword>
<keyword evidence="10 15" id="KW-0067">ATP-binding</keyword>
<dbReference type="NCBIfam" id="TIGR00420">
    <property type="entry name" value="trmU"/>
    <property type="match status" value="1"/>
</dbReference>
<dbReference type="Pfam" id="PF20258">
    <property type="entry name" value="tRNA_Me_trans_C"/>
    <property type="match status" value="1"/>
</dbReference>
<feature type="binding site" evidence="15">
    <location>
        <position position="133"/>
    </location>
    <ligand>
        <name>ATP</name>
        <dbReference type="ChEBI" id="CHEBI:30616"/>
    </ligand>
</feature>
<feature type="region of interest" description="Interaction with tRNA" evidence="15">
    <location>
        <begin position="155"/>
        <end position="157"/>
    </location>
</feature>
<feature type="active site" description="Nucleophile" evidence="15">
    <location>
        <position position="109"/>
    </location>
</feature>
<evidence type="ECO:0000256" key="13">
    <source>
        <dbReference type="ARBA" id="ARBA00051542"/>
    </source>
</evidence>
<evidence type="ECO:0000256" key="12">
    <source>
        <dbReference type="ARBA" id="ARBA00023157"/>
    </source>
</evidence>
<feature type="binding site" evidence="15">
    <location>
        <begin position="8"/>
        <end position="15"/>
    </location>
    <ligand>
        <name>ATP</name>
        <dbReference type="ChEBI" id="CHEBI:30616"/>
    </ligand>
</feature>
<name>A0A3G9J5C0_9FIRM</name>
<dbReference type="AlphaFoldDB" id="A0A3G9J5C0"/>
<dbReference type="PANTHER" id="PTHR11933:SF5">
    <property type="entry name" value="MITOCHONDRIAL TRNA-SPECIFIC 2-THIOURIDYLASE 1"/>
    <property type="match status" value="1"/>
</dbReference>
<evidence type="ECO:0000256" key="8">
    <source>
        <dbReference type="ARBA" id="ARBA00022694"/>
    </source>
</evidence>
<dbReference type="CDD" id="cd01998">
    <property type="entry name" value="MnmA_TRMU-like"/>
    <property type="match status" value="1"/>
</dbReference>